<evidence type="ECO:0000256" key="10">
    <source>
        <dbReference type="SAM" id="MobiDB-lite"/>
    </source>
</evidence>
<dbReference type="OrthoDB" id="1925287at2759"/>
<accession>S9VC08</accession>
<keyword evidence="7" id="KW-0539">Nucleus</keyword>
<dbReference type="SUPFAM" id="SSF53335">
    <property type="entry name" value="S-adenosyl-L-methionine-dependent methyltransferases"/>
    <property type="match status" value="1"/>
</dbReference>
<dbReference type="InterPro" id="IPR014816">
    <property type="entry name" value="tRNA_MeTrfase_Gcd14"/>
</dbReference>
<dbReference type="PIRSF" id="PIRSF017269">
    <property type="entry name" value="GCD14"/>
    <property type="match status" value="1"/>
</dbReference>
<dbReference type="VEuPathDB" id="TriTrypDB:ADEAN_000626300"/>
<dbReference type="PROSITE" id="PS51620">
    <property type="entry name" value="SAM_TRM61"/>
    <property type="match status" value="1"/>
</dbReference>
<sequence length="323" mass="35817">MLANRGVIAKEGDLVLAFKGYRSLQPIILKHGATHQCKEGKFLHDDIIGHPMNRYVEGYSNAKNDPTVPHLLILQPSSDLWTIAVPHRTQIIYDTDIAVIITNLRLGPGKVVVEAGTGSGSLTHNLARTIAPNGLVHTCDFHQGRCLDARGEFRQSGISHLVRSNWRDVCTTDLSVTEVDPDRDTVAEQQAPLQGFGLPAESVDAVFLDVPAPWLAIENVEHVLRPGGMLCTFSPCIEQTQRTVNRLREAPHHFLDVRTVEALTKSFSPVYKRPRDGKEQFKFRANLVSKGHSAYLTFARRRLPPAEGAEEEEVEAEEPEAEA</sequence>
<dbReference type="GO" id="GO:0031515">
    <property type="term" value="C:tRNA (m1A) methyltransferase complex"/>
    <property type="evidence" value="ECO:0007669"/>
    <property type="project" value="UniProtKB-UniRule"/>
</dbReference>
<dbReference type="EMBL" id="LR877156">
    <property type="protein sequence ID" value="CAD2218770.1"/>
    <property type="molecule type" value="Genomic_DNA"/>
</dbReference>
<dbReference type="EC" id="2.1.1.220" evidence="2 8"/>
<evidence type="ECO:0000256" key="5">
    <source>
        <dbReference type="ARBA" id="ARBA00022691"/>
    </source>
</evidence>
<feature type="binding site" evidence="9">
    <location>
        <position position="148"/>
    </location>
    <ligand>
        <name>S-adenosyl-L-methionine</name>
        <dbReference type="ChEBI" id="CHEBI:59789"/>
    </ligand>
</feature>
<dbReference type="PANTHER" id="PTHR12133">
    <property type="entry name" value="TRNA (ADENINE(58)-N(1))-METHYLTRANSFERASE"/>
    <property type="match status" value="1"/>
</dbReference>
<evidence type="ECO:0000256" key="6">
    <source>
        <dbReference type="ARBA" id="ARBA00022694"/>
    </source>
</evidence>
<keyword evidence="13" id="KW-1185">Reference proteome</keyword>
<keyword evidence="3 8" id="KW-0489">Methyltransferase</keyword>
<dbReference type="PANTHER" id="PTHR12133:SF2">
    <property type="entry name" value="TRNA (ADENINE(58)-N(1))-METHYLTRANSFERASE CATALYTIC SUBUNIT TRMT61A"/>
    <property type="match status" value="1"/>
</dbReference>
<dbReference type="AlphaFoldDB" id="S9VC08"/>
<comment type="similarity">
    <text evidence="8">Belongs to the class I-like SAM-binding methyltransferase superfamily. TRM61 family.</text>
</comment>
<dbReference type="Gene3D" id="3.10.330.20">
    <property type="match status" value="1"/>
</dbReference>
<evidence type="ECO:0000256" key="9">
    <source>
        <dbReference type="PIRSR" id="PIRSR017269-1"/>
    </source>
</evidence>
<gene>
    <name evidence="12" type="ORF">ADEAN_000626300</name>
</gene>
<evidence type="ECO:0000313" key="12">
    <source>
        <dbReference type="EMBL" id="CAD2218770.1"/>
    </source>
</evidence>
<dbReference type="GO" id="GO:0160107">
    <property type="term" value="F:tRNA (adenine(58)-N1)-methyltransferase activity"/>
    <property type="evidence" value="ECO:0007669"/>
    <property type="project" value="UniProtKB-EC"/>
</dbReference>
<dbReference type="Proteomes" id="UP000515908">
    <property type="component" value="Chromosome 12"/>
</dbReference>
<keyword evidence="5 8" id="KW-0949">S-adenosyl-L-methionine</keyword>
<evidence type="ECO:0000256" key="1">
    <source>
        <dbReference type="ARBA" id="ARBA00004123"/>
    </source>
</evidence>
<evidence type="ECO:0000256" key="4">
    <source>
        <dbReference type="ARBA" id="ARBA00022679"/>
    </source>
</evidence>
<reference evidence="12 13" key="1">
    <citation type="submission" date="2020-08" db="EMBL/GenBank/DDBJ databases">
        <authorList>
            <person name="Newling K."/>
            <person name="Davey J."/>
            <person name="Forrester S."/>
        </authorList>
    </citation>
    <scope>NUCLEOTIDE SEQUENCE [LARGE SCALE GENOMIC DNA]</scope>
    <source>
        <strain evidence="13">Crithidia deanei Carvalho (ATCC PRA-265)</strain>
    </source>
</reference>
<proteinExistence type="inferred from homology"/>
<evidence type="ECO:0000256" key="8">
    <source>
        <dbReference type="PIRNR" id="PIRNR017269"/>
    </source>
</evidence>
<protein>
    <recommendedName>
        <fullName evidence="2 8">tRNA (adenine(58)-N(1))-methyltransferase</fullName>
        <ecNumber evidence="2 8">2.1.1.220</ecNumber>
    </recommendedName>
</protein>
<name>S9VC08_9TRYP</name>
<dbReference type="InterPro" id="IPR049470">
    <property type="entry name" value="TRM61_C"/>
</dbReference>
<keyword evidence="6 8" id="KW-0819">tRNA processing</keyword>
<evidence type="ECO:0000256" key="3">
    <source>
        <dbReference type="ARBA" id="ARBA00022603"/>
    </source>
</evidence>
<dbReference type="Pfam" id="PF08704">
    <property type="entry name" value="GCD14"/>
    <property type="match status" value="1"/>
</dbReference>
<evidence type="ECO:0000259" key="11">
    <source>
        <dbReference type="Pfam" id="PF08704"/>
    </source>
</evidence>
<feature type="region of interest" description="Disordered" evidence="10">
    <location>
        <begin position="301"/>
        <end position="323"/>
    </location>
</feature>
<comment type="subcellular location">
    <subcellularLocation>
        <location evidence="1">Nucleus</location>
    </subcellularLocation>
</comment>
<comment type="catalytic activity">
    <reaction evidence="8">
        <text>adenosine(58) in tRNA + S-adenosyl-L-methionine = N(1)-methyladenosine(58) in tRNA + S-adenosyl-L-homocysteine + H(+)</text>
        <dbReference type="Rhea" id="RHEA:43152"/>
        <dbReference type="Rhea" id="RHEA-COMP:10365"/>
        <dbReference type="Rhea" id="RHEA-COMP:10366"/>
        <dbReference type="ChEBI" id="CHEBI:15378"/>
        <dbReference type="ChEBI" id="CHEBI:57856"/>
        <dbReference type="ChEBI" id="CHEBI:59789"/>
        <dbReference type="ChEBI" id="CHEBI:74411"/>
        <dbReference type="ChEBI" id="CHEBI:74491"/>
        <dbReference type="EC" id="2.1.1.220"/>
    </reaction>
</comment>
<dbReference type="Gene3D" id="3.40.50.150">
    <property type="entry name" value="Vaccinia Virus protein VP39"/>
    <property type="match status" value="1"/>
</dbReference>
<organism evidence="12 13">
    <name type="scientific">Angomonas deanei</name>
    <dbReference type="NCBI Taxonomy" id="59799"/>
    <lineage>
        <taxon>Eukaryota</taxon>
        <taxon>Discoba</taxon>
        <taxon>Euglenozoa</taxon>
        <taxon>Kinetoplastea</taxon>
        <taxon>Metakinetoplastina</taxon>
        <taxon>Trypanosomatida</taxon>
        <taxon>Trypanosomatidae</taxon>
        <taxon>Strigomonadinae</taxon>
        <taxon>Angomonas</taxon>
    </lineage>
</organism>
<keyword evidence="4 8" id="KW-0808">Transferase</keyword>
<evidence type="ECO:0000256" key="7">
    <source>
        <dbReference type="ARBA" id="ARBA00023242"/>
    </source>
</evidence>
<evidence type="ECO:0000256" key="2">
    <source>
        <dbReference type="ARBA" id="ARBA00012796"/>
    </source>
</evidence>
<dbReference type="GO" id="GO:0005634">
    <property type="term" value="C:nucleus"/>
    <property type="evidence" value="ECO:0007669"/>
    <property type="project" value="UniProtKB-SubCell"/>
</dbReference>
<feature type="binding site" evidence="9">
    <location>
        <position position="209"/>
    </location>
    <ligand>
        <name>S-adenosyl-L-methionine</name>
        <dbReference type="ChEBI" id="CHEBI:59789"/>
    </ligand>
</feature>
<feature type="binding site" evidence="9">
    <location>
        <begin position="119"/>
        <end position="122"/>
    </location>
    <ligand>
        <name>S-adenosyl-L-methionine</name>
        <dbReference type="ChEBI" id="CHEBI:59789"/>
    </ligand>
</feature>
<evidence type="ECO:0000313" key="13">
    <source>
        <dbReference type="Proteomes" id="UP000515908"/>
    </source>
</evidence>
<dbReference type="FunFam" id="3.40.50.150:FF:000422">
    <property type="entry name" value="tRNA (adenine(58)-N(1))-methyltransferase"/>
    <property type="match status" value="1"/>
</dbReference>
<dbReference type="InterPro" id="IPR029063">
    <property type="entry name" value="SAM-dependent_MTases_sf"/>
</dbReference>
<feature type="compositionally biased region" description="Acidic residues" evidence="10">
    <location>
        <begin position="308"/>
        <end position="323"/>
    </location>
</feature>
<feature type="domain" description="tRNA (adenine(58)-N(1))-methyltransferase catalytic subunit TRM61 C-terminal" evidence="11">
    <location>
        <begin position="72"/>
        <end position="186"/>
    </location>
</feature>
<dbReference type="GO" id="GO:0030488">
    <property type="term" value="P:tRNA methylation"/>
    <property type="evidence" value="ECO:0007669"/>
    <property type="project" value="InterPro"/>
</dbReference>